<accession>A0A7U7PWM9</accession>
<evidence type="ECO:0000313" key="5">
    <source>
        <dbReference type="EMBL" id="CRI16031.1"/>
    </source>
</evidence>
<protein>
    <recommendedName>
        <fullName evidence="3">Carboxylic ester hydrolase</fullName>
        <ecNumber evidence="3">3.1.1.-</ecNumber>
    </recommendedName>
</protein>
<gene>
    <name evidence="5" type="ORF">BN1326_140254</name>
</gene>
<name>A0A7U7PWM9_9STAP</name>
<dbReference type="Gene3D" id="3.40.50.1820">
    <property type="entry name" value="alpha/beta hydrolase"/>
    <property type="match status" value="1"/>
</dbReference>
<evidence type="ECO:0000256" key="3">
    <source>
        <dbReference type="RuleBase" id="RU361235"/>
    </source>
</evidence>
<comment type="caution">
    <text evidence="5">The sequence shown here is derived from an EMBL/GenBank/DDBJ whole genome shotgun (WGS) entry which is preliminary data.</text>
</comment>
<comment type="similarity">
    <text evidence="1 3">Belongs to the type-B carboxylesterase/lipase family.</text>
</comment>
<dbReference type="PANTHER" id="PTHR45237:SF2">
    <property type="entry name" value="POSSIBLE PARA-NITROBENZYL ESTERASE"/>
    <property type="match status" value="1"/>
</dbReference>
<dbReference type="InterPro" id="IPR029058">
    <property type="entry name" value="AB_hydrolase_fold"/>
</dbReference>
<dbReference type="SUPFAM" id="SSF53474">
    <property type="entry name" value="alpha/beta-Hydrolases"/>
    <property type="match status" value="1"/>
</dbReference>
<dbReference type="InterPro" id="IPR019819">
    <property type="entry name" value="Carboxylesterase_B_CS"/>
</dbReference>
<evidence type="ECO:0000256" key="2">
    <source>
        <dbReference type="ARBA" id="ARBA00022801"/>
    </source>
</evidence>
<dbReference type="PANTHER" id="PTHR45237">
    <property type="entry name" value="POSSIBLE PARA-NITROBENZYL ESTERASE"/>
    <property type="match status" value="1"/>
</dbReference>
<feature type="domain" description="Carboxylesterase type B" evidence="4">
    <location>
        <begin position="3"/>
        <end position="334"/>
    </location>
</feature>
<evidence type="ECO:0000256" key="1">
    <source>
        <dbReference type="ARBA" id="ARBA00005964"/>
    </source>
</evidence>
<dbReference type="PROSITE" id="PS00122">
    <property type="entry name" value="CARBOXYLESTERASE_B_1"/>
    <property type="match status" value="1"/>
</dbReference>
<organism evidence="5 6">
    <name type="scientific">Staphylococcus argenteus</name>
    <dbReference type="NCBI Taxonomy" id="985002"/>
    <lineage>
        <taxon>Bacteria</taxon>
        <taxon>Bacillati</taxon>
        <taxon>Bacillota</taxon>
        <taxon>Bacilli</taxon>
        <taxon>Bacillales</taxon>
        <taxon>Staphylococcaceae</taxon>
        <taxon>Staphylococcus</taxon>
    </lineage>
</organism>
<evidence type="ECO:0000259" key="4">
    <source>
        <dbReference type="Pfam" id="PF00135"/>
    </source>
</evidence>
<dbReference type="Proteomes" id="UP000236509">
    <property type="component" value="Unassembled WGS sequence"/>
</dbReference>
<proteinExistence type="inferred from homology"/>
<dbReference type="EMBL" id="CVOU01000006">
    <property type="protein sequence ID" value="CRI16031.1"/>
    <property type="molecule type" value="Genomic_DNA"/>
</dbReference>
<dbReference type="PROSITE" id="PS00941">
    <property type="entry name" value="CARBOXYLESTERASE_B_2"/>
    <property type="match status" value="1"/>
</dbReference>
<dbReference type="RefSeq" id="WP_031787203.1">
    <property type="nucleotide sequence ID" value="NZ_AP018562.1"/>
</dbReference>
<dbReference type="AlphaFoldDB" id="A0A7U7PWM9"/>
<sequence length="450" mass="52156">MKISTAGGQIYGITQDSLDIFLGIPYAEPPINNHRFKHSTLKTQWNEPIDATTIKPIPPQPENKLEDFFSSQTTNFTENEDCLYLNIWKQHNDKTNKPVIIYFYGGSFENGHGSAELYRPTHLVKNNDVIVITCNYRLGALGYLDWSYFNKDFHSNNGLSDQINVIKWVHLFIESFGGNPNNVTLMGQSAGSMSILTLMKLPEIEPYFHKVILLSGALRLDTLENARNKAMHFQKMMADYLDTDDVTTLTTDDILMLMSKFKQSRGPSKGLDLIYAPIKTDNMKHHFPTSKPILACYTKDEGDIYITSEQKKLSPQRFIDIMELNDIPLKYEDVQSASQQSEAITHCYFKQPIEQLLQQLNIQDSNAQLWFAEFAWHDTSSEHYRSAYHILDMIFWFGNLQILSAHQYPITNHLKFLSRQMQNDLANFAKTGKMPWPKYHNERRYFRTYQ</sequence>
<dbReference type="InterPro" id="IPR002018">
    <property type="entry name" value="CarbesteraseB"/>
</dbReference>
<dbReference type="EC" id="3.1.1.-" evidence="3"/>
<keyword evidence="6" id="KW-1185">Reference proteome</keyword>
<dbReference type="InterPro" id="IPR019826">
    <property type="entry name" value="Carboxylesterase_B_AS"/>
</dbReference>
<reference evidence="5 6" key="1">
    <citation type="submission" date="2015-04" db="EMBL/GenBank/DDBJ databases">
        <authorList>
            <person name="Cao L."/>
            <person name="Gao C.H."/>
        </authorList>
    </citation>
    <scope>NUCLEOTIDE SEQUENCE [LARGE SCALE GENOMIC DNA]</scope>
    <source>
        <strain evidence="5 6">SH3</strain>
    </source>
</reference>
<dbReference type="Pfam" id="PF00135">
    <property type="entry name" value="COesterase"/>
    <property type="match status" value="1"/>
</dbReference>
<dbReference type="GO" id="GO:0016787">
    <property type="term" value="F:hydrolase activity"/>
    <property type="evidence" value="ECO:0007669"/>
    <property type="project" value="UniProtKB-KW"/>
</dbReference>
<keyword evidence="2 3" id="KW-0378">Hydrolase</keyword>
<evidence type="ECO:0000313" key="6">
    <source>
        <dbReference type="Proteomes" id="UP000236509"/>
    </source>
</evidence>